<dbReference type="Proteomes" id="UP001150266">
    <property type="component" value="Unassembled WGS sequence"/>
</dbReference>
<sequence>MASEEEETDPVDVLESIGGVEEDRSDVCVGDMVDMIVSVTEVGEDCKPEEVEAAVGVDKGSPVSVASEDVVREGIEEVIAVEVAASMLVGEVTTGDVLLSVEKLTGSEEVDIGVIVSVRVFEVTISEEEEEEMSIETVEEGTSEAVRIDLVAPADEDDEGTRVFVSEVVEADTPVLVVAIVVDLLTGDKALPVEKLPGSEEVICSDDVDSTFEYVEEELPDEDHEELSALLLLEVSCSELLLESRVEVGISVSVEDSETEKLLITLVADVGCEGLLVDEEVVELASVEVLEPLLWGGYKEE</sequence>
<comment type="caution">
    <text evidence="1">The sequence shown here is derived from an EMBL/GenBank/DDBJ whole genome shotgun (WGS) entry which is preliminary data.</text>
</comment>
<reference evidence="1" key="1">
    <citation type="submission" date="2022-08" db="EMBL/GenBank/DDBJ databases">
        <title>A Global Phylogenomic Analysis of the Shiitake Genus Lentinula.</title>
        <authorList>
            <consortium name="DOE Joint Genome Institute"/>
            <person name="Sierra-Patev S."/>
            <person name="Min B."/>
            <person name="Naranjo-Ortiz M."/>
            <person name="Looney B."/>
            <person name="Konkel Z."/>
            <person name="Slot J.C."/>
            <person name="Sakamoto Y."/>
            <person name="Steenwyk J.L."/>
            <person name="Rokas A."/>
            <person name="Carro J."/>
            <person name="Camarero S."/>
            <person name="Ferreira P."/>
            <person name="Molpeceres G."/>
            <person name="Ruiz-Duenas F.J."/>
            <person name="Serrano A."/>
            <person name="Henrissat B."/>
            <person name="Drula E."/>
            <person name="Hughes K.W."/>
            <person name="Mata J.L."/>
            <person name="Ishikawa N.K."/>
            <person name="Vargas-Isla R."/>
            <person name="Ushijima S."/>
            <person name="Smith C.A."/>
            <person name="Ahrendt S."/>
            <person name="Andreopoulos W."/>
            <person name="He G."/>
            <person name="Labutti K."/>
            <person name="Lipzen A."/>
            <person name="Ng V."/>
            <person name="Riley R."/>
            <person name="Sandor L."/>
            <person name="Barry K."/>
            <person name="Martinez A.T."/>
            <person name="Xiao Y."/>
            <person name="Gibbons J.G."/>
            <person name="Terashima K."/>
            <person name="Grigoriev I.V."/>
            <person name="Hibbett D.S."/>
        </authorList>
    </citation>
    <scope>NUCLEOTIDE SEQUENCE</scope>
    <source>
        <strain evidence="1">JLM2183</strain>
    </source>
</reference>
<name>A0A9W9DX47_9AGAR</name>
<keyword evidence="2" id="KW-1185">Reference proteome</keyword>
<evidence type="ECO:0000313" key="2">
    <source>
        <dbReference type="Proteomes" id="UP001150266"/>
    </source>
</evidence>
<evidence type="ECO:0000313" key="1">
    <source>
        <dbReference type="EMBL" id="KAJ4490059.1"/>
    </source>
</evidence>
<proteinExistence type="predicted"/>
<organism evidence="1 2">
    <name type="scientific">Lentinula aciculospora</name>
    <dbReference type="NCBI Taxonomy" id="153920"/>
    <lineage>
        <taxon>Eukaryota</taxon>
        <taxon>Fungi</taxon>
        <taxon>Dikarya</taxon>
        <taxon>Basidiomycota</taxon>
        <taxon>Agaricomycotina</taxon>
        <taxon>Agaricomycetes</taxon>
        <taxon>Agaricomycetidae</taxon>
        <taxon>Agaricales</taxon>
        <taxon>Marasmiineae</taxon>
        <taxon>Omphalotaceae</taxon>
        <taxon>Lentinula</taxon>
    </lineage>
</organism>
<accession>A0A9W9DX47</accession>
<dbReference type="AlphaFoldDB" id="A0A9W9DX47"/>
<dbReference type="EMBL" id="JAOTPV010000001">
    <property type="protein sequence ID" value="KAJ4490059.1"/>
    <property type="molecule type" value="Genomic_DNA"/>
</dbReference>
<protein>
    <submittedName>
        <fullName evidence="1">Uncharacterized protein</fullName>
    </submittedName>
</protein>
<gene>
    <name evidence="1" type="ORF">J3R30DRAFT_3399494</name>
</gene>